<comment type="catalytic activity">
    <reaction evidence="8">
        <text>L-seryl-[protein] + ATP = O-phospho-L-seryl-[protein] + ADP + H(+)</text>
        <dbReference type="Rhea" id="RHEA:17989"/>
        <dbReference type="Rhea" id="RHEA-COMP:9863"/>
        <dbReference type="Rhea" id="RHEA-COMP:11604"/>
        <dbReference type="ChEBI" id="CHEBI:15378"/>
        <dbReference type="ChEBI" id="CHEBI:29999"/>
        <dbReference type="ChEBI" id="CHEBI:30616"/>
        <dbReference type="ChEBI" id="CHEBI:83421"/>
        <dbReference type="ChEBI" id="CHEBI:456216"/>
        <dbReference type="EC" id="2.7.11.1"/>
    </reaction>
</comment>
<feature type="compositionally biased region" description="Basic residues" evidence="10">
    <location>
        <begin position="275"/>
        <end position="284"/>
    </location>
</feature>
<proteinExistence type="predicted"/>
<accession>A0AAU9IKJ9</accession>
<evidence type="ECO:0000256" key="4">
    <source>
        <dbReference type="ARBA" id="ARBA00022741"/>
    </source>
</evidence>
<dbReference type="FunFam" id="1.10.510.10:FF:001654">
    <property type="entry name" value="SRSF protein kinase 3"/>
    <property type="match status" value="1"/>
</dbReference>
<feature type="compositionally biased region" description="Basic residues" evidence="10">
    <location>
        <begin position="338"/>
        <end position="348"/>
    </location>
</feature>
<keyword evidence="13" id="KW-1185">Reference proteome</keyword>
<dbReference type="InterPro" id="IPR017441">
    <property type="entry name" value="Protein_kinase_ATP_BS"/>
</dbReference>
<dbReference type="Pfam" id="PF00069">
    <property type="entry name" value="Pkinase"/>
    <property type="match status" value="2"/>
</dbReference>
<reference evidence="12" key="1">
    <citation type="submission" date="2021-09" db="EMBL/GenBank/DDBJ databases">
        <authorList>
            <consortium name="AG Swart"/>
            <person name="Singh M."/>
            <person name="Singh A."/>
            <person name="Seah K."/>
            <person name="Emmerich C."/>
        </authorList>
    </citation>
    <scope>NUCLEOTIDE SEQUENCE</scope>
    <source>
        <strain evidence="12">ATCC30299</strain>
    </source>
</reference>
<dbReference type="InterPro" id="IPR000719">
    <property type="entry name" value="Prot_kinase_dom"/>
</dbReference>
<keyword evidence="5" id="KW-0418">Kinase</keyword>
<dbReference type="SMART" id="SM00220">
    <property type="entry name" value="S_TKc"/>
    <property type="match status" value="1"/>
</dbReference>
<dbReference type="InterPro" id="IPR051334">
    <property type="entry name" value="SRPK"/>
</dbReference>
<dbReference type="PROSITE" id="PS00108">
    <property type="entry name" value="PROTEIN_KINASE_ST"/>
    <property type="match status" value="1"/>
</dbReference>
<keyword evidence="3" id="KW-0808">Transferase</keyword>
<evidence type="ECO:0000256" key="1">
    <source>
        <dbReference type="ARBA" id="ARBA00012513"/>
    </source>
</evidence>
<dbReference type="InterPro" id="IPR008271">
    <property type="entry name" value="Ser/Thr_kinase_AS"/>
</dbReference>
<dbReference type="InterPro" id="IPR011009">
    <property type="entry name" value="Kinase-like_dom_sf"/>
</dbReference>
<keyword evidence="4 9" id="KW-0547">Nucleotide-binding</keyword>
<dbReference type="PROSITE" id="PS00107">
    <property type="entry name" value="PROTEIN_KINASE_ATP"/>
    <property type="match status" value="1"/>
</dbReference>
<evidence type="ECO:0000256" key="10">
    <source>
        <dbReference type="SAM" id="MobiDB-lite"/>
    </source>
</evidence>
<evidence type="ECO:0000256" key="6">
    <source>
        <dbReference type="ARBA" id="ARBA00022840"/>
    </source>
</evidence>
<dbReference type="SUPFAM" id="SSF56112">
    <property type="entry name" value="Protein kinase-like (PK-like)"/>
    <property type="match status" value="1"/>
</dbReference>
<feature type="binding site" evidence="9">
    <location>
        <position position="84"/>
    </location>
    <ligand>
        <name>ATP</name>
        <dbReference type="ChEBI" id="CHEBI:30616"/>
    </ligand>
</feature>
<evidence type="ECO:0000256" key="5">
    <source>
        <dbReference type="ARBA" id="ARBA00022777"/>
    </source>
</evidence>
<dbReference type="PANTHER" id="PTHR47634">
    <property type="entry name" value="PROTEIN KINASE DOMAIN-CONTAINING PROTEIN-RELATED"/>
    <property type="match status" value="1"/>
</dbReference>
<sequence length="638" mass="73947">MLWFIITYSFKYSNIKMGKSDDSSVVMDNEEESSKDYRPGGYHPVHIGELFLNRYIVVQKLGWGHFSTVWLCKDTKYGTYVAMKVQRSAPNYTEAAYDEIDLLIKIAQGYKDPRWIESIMKYVAGTAEAEEIKEEGMKTDHCFVVQLLNTFLHTGPNGSHVCMCFEILGVNLLEIIKHYKYAGVPVHIVRSIGRQVLIGLDYLHRICGIIHTDLKPENVLVQLSQAQVKEILTRGLLLNKNLQGTPPKELPQSILYPEIGNNVDEDEFKRIQKAEKRKRYRQRKKEAEKKKKAAENPKEKQAGQNENLKSQDQKKKAENQETALPSPDNISTQTSEKPKKRKRKRNKNKKAEPVEEEISEIQEADLLKSLQSPDVDYDETIRIKIADLGNACWVNRHFATEIQTRQYRSPEVILGIDYNATADVWSFACMLFELLTGDFLFEPRSGKDTDKNEDHLAQMIETLGLMPKHWSLSGRDSKKFLNKYGRLRHIDRLNIWLLRDVLIDKYRFKVEEAEQLADFMRPMLIYQPEKRATAQECLKHPWIWRTDKDDIKMTEEAYEEYMKKAEDHRLQKLERLERGEAVSSPELPADLTAESADLEDNDYWSDEASLEIDSDEAPLIDEEAYHLKLINARAKLGL</sequence>
<comment type="caution">
    <text evidence="12">The sequence shown here is derived from an EMBL/GenBank/DDBJ whole genome shotgun (WGS) entry which is preliminary data.</text>
</comment>
<dbReference type="Proteomes" id="UP001162131">
    <property type="component" value="Unassembled WGS sequence"/>
</dbReference>
<evidence type="ECO:0000256" key="9">
    <source>
        <dbReference type="PROSITE-ProRule" id="PRU10141"/>
    </source>
</evidence>
<organism evidence="12 13">
    <name type="scientific">Blepharisma stoltei</name>
    <dbReference type="NCBI Taxonomy" id="1481888"/>
    <lineage>
        <taxon>Eukaryota</taxon>
        <taxon>Sar</taxon>
        <taxon>Alveolata</taxon>
        <taxon>Ciliophora</taxon>
        <taxon>Postciliodesmatophora</taxon>
        <taxon>Heterotrichea</taxon>
        <taxon>Heterotrichida</taxon>
        <taxon>Blepharismidae</taxon>
        <taxon>Blepharisma</taxon>
    </lineage>
</organism>
<dbReference type="GO" id="GO:0000245">
    <property type="term" value="P:spliceosomal complex assembly"/>
    <property type="evidence" value="ECO:0007669"/>
    <property type="project" value="TreeGrafter"/>
</dbReference>
<evidence type="ECO:0000259" key="11">
    <source>
        <dbReference type="PROSITE" id="PS50011"/>
    </source>
</evidence>
<dbReference type="AlphaFoldDB" id="A0AAU9IKJ9"/>
<feature type="compositionally biased region" description="Basic and acidic residues" evidence="10">
    <location>
        <begin position="285"/>
        <end position="301"/>
    </location>
</feature>
<comment type="catalytic activity">
    <reaction evidence="7">
        <text>L-threonyl-[protein] + ATP = O-phospho-L-threonyl-[protein] + ADP + H(+)</text>
        <dbReference type="Rhea" id="RHEA:46608"/>
        <dbReference type="Rhea" id="RHEA-COMP:11060"/>
        <dbReference type="Rhea" id="RHEA-COMP:11605"/>
        <dbReference type="ChEBI" id="CHEBI:15378"/>
        <dbReference type="ChEBI" id="CHEBI:30013"/>
        <dbReference type="ChEBI" id="CHEBI:30616"/>
        <dbReference type="ChEBI" id="CHEBI:61977"/>
        <dbReference type="ChEBI" id="CHEBI:456216"/>
        <dbReference type="EC" id="2.7.11.1"/>
    </reaction>
</comment>
<dbReference type="PANTHER" id="PTHR47634:SF9">
    <property type="entry name" value="PROTEIN KINASE DOMAIN-CONTAINING PROTEIN-RELATED"/>
    <property type="match status" value="1"/>
</dbReference>
<gene>
    <name evidence="12" type="ORF">BSTOLATCC_MIC9542</name>
</gene>
<protein>
    <recommendedName>
        <fullName evidence="1">non-specific serine/threonine protein kinase</fullName>
        <ecNumber evidence="1">2.7.11.1</ecNumber>
    </recommendedName>
</protein>
<dbReference type="PROSITE" id="PS50011">
    <property type="entry name" value="PROTEIN_KINASE_DOM"/>
    <property type="match status" value="1"/>
</dbReference>
<dbReference type="GO" id="GO:0050684">
    <property type="term" value="P:regulation of mRNA processing"/>
    <property type="evidence" value="ECO:0007669"/>
    <property type="project" value="TreeGrafter"/>
</dbReference>
<evidence type="ECO:0000313" key="12">
    <source>
        <dbReference type="EMBL" id="CAG9313737.1"/>
    </source>
</evidence>
<dbReference type="EC" id="2.7.11.1" evidence="1"/>
<dbReference type="GO" id="GO:0004674">
    <property type="term" value="F:protein serine/threonine kinase activity"/>
    <property type="evidence" value="ECO:0007669"/>
    <property type="project" value="UniProtKB-KW"/>
</dbReference>
<name>A0AAU9IKJ9_9CILI</name>
<feature type="domain" description="Protein kinase" evidence="11">
    <location>
        <begin position="55"/>
        <end position="543"/>
    </location>
</feature>
<feature type="region of interest" description="Disordered" evidence="10">
    <location>
        <begin position="273"/>
        <end position="357"/>
    </location>
</feature>
<dbReference type="Gene3D" id="1.10.510.10">
    <property type="entry name" value="Transferase(Phosphotransferase) domain 1"/>
    <property type="match status" value="1"/>
</dbReference>
<feature type="compositionally biased region" description="Basic and acidic residues" evidence="10">
    <location>
        <begin position="309"/>
        <end position="319"/>
    </location>
</feature>
<evidence type="ECO:0000256" key="3">
    <source>
        <dbReference type="ARBA" id="ARBA00022679"/>
    </source>
</evidence>
<keyword evidence="2" id="KW-0723">Serine/threonine-protein kinase</keyword>
<evidence type="ECO:0000256" key="8">
    <source>
        <dbReference type="ARBA" id="ARBA00048679"/>
    </source>
</evidence>
<evidence type="ECO:0000313" key="13">
    <source>
        <dbReference type="Proteomes" id="UP001162131"/>
    </source>
</evidence>
<dbReference type="GO" id="GO:0005524">
    <property type="term" value="F:ATP binding"/>
    <property type="evidence" value="ECO:0007669"/>
    <property type="project" value="UniProtKB-UniRule"/>
</dbReference>
<dbReference type="EMBL" id="CAJZBQ010000011">
    <property type="protein sequence ID" value="CAG9313737.1"/>
    <property type="molecule type" value="Genomic_DNA"/>
</dbReference>
<feature type="compositionally biased region" description="Polar residues" evidence="10">
    <location>
        <begin position="320"/>
        <end position="335"/>
    </location>
</feature>
<evidence type="ECO:0000256" key="7">
    <source>
        <dbReference type="ARBA" id="ARBA00047899"/>
    </source>
</evidence>
<evidence type="ECO:0000256" key="2">
    <source>
        <dbReference type="ARBA" id="ARBA00022527"/>
    </source>
</evidence>
<dbReference type="Gene3D" id="3.30.200.20">
    <property type="entry name" value="Phosphorylase Kinase, domain 1"/>
    <property type="match status" value="1"/>
</dbReference>
<keyword evidence="6 9" id="KW-0067">ATP-binding</keyword>